<dbReference type="AlphaFoldDB" id="A0AA40CQ55"/>
<name>A0AA40CQ55_9PEZI</name>
<sequence length="370" mass="41604">MQLNPSTLPTPLHRRSELGGMAGIELPSISMRIMLSPPPTPMFPLHAAQFGLPAQATGSPDHEGYICGPLYSYPQCGHQQTSGHSQRLPPISHILEGLPSSHHIRLPGFDAFANPTPPQSRHPSLADLKLPESRNERSKGPSSRRSGSARSQSSGIFEWVFLKHQTEDFLDQQVSTDGSGCYRSIVKATKSPICKAKKPKKAKKAQGSSTGKKRSNDEYDFIESLFVIYHRIDRGLTWPELEAAFQKWFPDHPARTRGGLQCQYYRLNDRIPVIDSEGLLDLGPFTKEELKDENSVSKRPYPLEGGVRYRIYDKKCRQDGVVPLAERFPEEVVYGGHAWILPEHRNDEKIKLAADKRARQRAEHLSWTLV</sequence>
<gene>
    <name evidence="2" type="ORF">B0T16DRAFT_164937</name>
</gene>
<evidence type="ECO:0000313" key="3">
    <source>
        <dbReference type="Proteomes" id="UP001174936"/>
    </source>
</evidence>
<organism evidence="2 3">
    <name type="scientific">Cercophora newfieldiana</name>
    <dbReference type="NCBI Taxonomy" id="92897"/>
    <lineage>
        <taxon>Eukaryota</taxon>
        <taxon>Fungi</taxon>
        <taxon>Dikarya</taxon>
        <taxon>Ascomycota</taxon>
        <taxon>Pezizomycotina</taxon>
        <taxon>Sordariomycetes</taxon>
        <taxon>Sordariomycetidae</taxon>
        <taxon>Sordariales</taxon>
        <taxon>Lasiosphaeriaceae</taxon>
        <taxon>Cercophora</taxon>
    </lineage>
</organism>
<feature type="compositionally biased region" description="Basic and acidic residues" evidence="1">
    <location>
        <begin position="129"/>
        <end position="139"/>
    </location>
</feature>
<accession>A0AA40CQ55</accession>
<comment type="caution">
    <text evidence="2">The sequence shown here is derived from an EMBL/GenBank/DDBJ whole genome shotgun (WGS) entry which is preliminary data.</text>
</comment>
<dbReference type="EMBL" id="JAULSV010000004">
    <property type="protein sequence ID" value="KAK0646567.1"/>
    <property type="molecule type" value="Genomic_DNA"/>
</dbReference>
<protein>
    <submittedName>
        <fullName evidence="2">Uncharacterized protein</fullName>
    </submittedName>
</protein>
<evidence type="ECO:0000313" key="2">
    <source>
        <dbReference type="EMBL" id="KAK0646567.1"/>
    </source>
</evidence>
<keyword evidence="3" id="KW-1185">Reference proteome</keyword>
<feature type="region of interest" description="Disordered" evidence="1">
    <location>
        <begin position="106"/>
        <end position="151"/>
    </location>
</feature>
<feature type="compositionally biased region" description="Low complexity" evidence="1">
    <location>
        <begin position="140"/>
        <end position="151"/>
    </location>
</feature>
<dbReference type="Proteomes" id="UP001174936">
    <property type="component" value="Unassembled WGS sequence"/>
</dbReference>
<reference evidence="2" key="1">
    <citation type="submission" date="2023-06" db="EMBL/GenBank/DDBJ databases">
        <title>Genome-scale phylogeny and comparative genomics of the fungal order Sordariales.</title>
        <authorList>
            <consortium name="Lawrence Berkeley National Laboratory"/>
            <person name="Hensen N."/>
            <person name="Bonometti L."/>
            <person name="Westerberg I."/>
            <person name="Brannstrom I.O."/>
            <person name="Guillou S."/>
            <person name="Cros-Aarteil S."/>
            <person name="Calhoun S."/>
            <person name="Haridas S."/>
            <person name="Kuo A."/>
            <person name="Mondo S."/>
            <person name="Pangilinan J."/>
            <person name="Riley R."/>
            <person name="Labutti K."/>
            <person name="Andreopoulos B."/>
            <person name="Lipzen A."/>
            <person name="Chen C."/>
            <person name="Yanf M."/>
            <person name="Daum C."/>
            <person name="Ng V."/>
            <person name="Clum A."/>
            <person name="Steindorff A."/>
            <person name="Ohm R."/>
            <person name="Martin F."/>
            <person name="Silar P."/>
            <person name="Natvig D."/>
            <person name="Lalanne C."/>
            <person name="Gautier V."/>
            <person name="Ament-Velasquez S.L."/>
            <person name="Kruys A."/>
            <person name="Hutchinson M.I."/>
            <person name="Powell A.J."/>
            <person name="Barry K."/>
            <person name="Miller A.N."/>
            <person name="Grigoriev I.V."/>
            <person name="Debuchy R."/>
            <person name="Gladieux P."/>
            <person name="Thoren M.H."/>
            <person name="Johannesson H."/>
        </authorList>
    </citation>
    <scope>NUCLEOTIDE SEQUENCE</scope>
    <source>
        <strain evidence="2">SMH2532-1</strain>
    </source>
</reference>
<proteinExistence type="predicted"/>
<evidence type="ECO:0000256" key="1">
    <source>
        <dbReference type="SAM" id="MobiDB-lite"/>
    </source>
</evidence>